<dbReference type="AlphaFoldDB" id="A0A9K3HZM0"/>
<evidence type="ECO:0000256" key="2">
    <source>
        <dbReference type="ARBA" id="ARBA00023015"/>
    </source>
</evidence>
<comment type="caution">
    <text evidence="6">The sequence shown here is derived from an EMBL/GenBank/DDBJ whole genome shotgun (WGS) entry which is preliminary data.</text>
</comment>
<comment type="subcellular location">
    <subcellularLocation>
        <location evidence="1">Nucleus</location>
    </subcellularLocation>
</comment>
<keyword evidence="4" id="KW-0804">Transcription</keyword>
<dbReference type="Gene3D" id="2.40.330.10">
    <property type="entry name" value="DNA-binding pseudobarrel domain"/>
    <property type="match status" value="1"/>
</dbReference>
<evidence type="ECO:0000313" key="6">
    <source>
        <dbReference type="EMBL" id="KAF5787141.1"/>
    </source>
</evidence>
<name>A0A9K3HZM0_HELAN</name>
<protein>
    <submittedName>
        <fullName evidence="6">Transcription factor B3-Domain family</fullName>
    </submittedName>
</protein>
<evidence type="ECO:0000313" key="7">
    <source>
        <dbReference type="Proteomes" id="UP000215914"/>
    </source>
</evidence>
<reference evidence="6" key="1">
    <citation type="journal article" date="2017" name="Nature">
        <title>The sunflower genome provides insights into oil metabolism, flowering and Asterid evolution.</title>
        <authorList>
            <person name="Badouin H."/>
            <person name="Gouzy J."/>
            <person name="Grassa C.J."/>
            <person name="Murat F."/>
            <person name="Staton S.E."/>
            <person name="Cottret L."/>
            <person name="Lelandais-Briere C."/>
            <person name="Owens G.L."/>
            <person name="Carrere S."/>
            <person name="Mayjonade B."/>
            <person name="Legrand L."/>
            <person name="Gill N."/>
            <person name="Kane N.C."/>
            <person name="Bowers J.E."/>
            <person name="Hubner S."/>
            <person name="Bellec A."/>
            <person name="Berard A."/>
            <person name="Berges H."/>
            <person name="Blanchet N."/>
            <person name="Boniface M.C."/>
            <person name="Brunel D."/>
            <person name="Catrice O."/>
            <person name="Chaidir N."/>
            <person name="Claudel C."/>
            <person name="Donnadieu C."/>
            <person name="Faraut T."/>
            <person name="Fievet G."/>
            <person name="Helmstetter N."/>
            <person name="King M."/>
            <person name="Knapp S.J."/>
            <person name="Lai Z."/>
            <person name="Le Paslier M.C."/>
            <person name="Lippi Y."/>
            <person name="Lorenzon L."/>
            <person name="Mandel J.R."/>
            <person name="Marage G."/>
            <person name="Marchand G."/>
            <person name="Marquand E."/>
            <person name="Bret-Mestries E."/>
            <person name="Morien E."/>
            <person name="Nambeesan S."/>
            <person name="Nguyen T."/>
            <person name="Pegot-Espagnet P."/>
            <person name="Pouilly N."/>
            <person name="Raftis F."/>
            <person name="Sallet E."/>
            <person name="Schiex T."/>
            <person name="Thomas J."/>
            <person name="Vandecasteele C."/>
            <person name="Vares D."/>
            <person name="Vear F."/>
            <person name="Vautrin S."/>
            <person name="Crespi M."/>
            <person name="Mangin B."/>
            <person name="Burke J.M."/>
            <person name="Salse J."/>
            <person name="Munos S."/>
            <person name="Vincourt P."/>
            <person name="Rieseberg L.H."/>
            <person name="Langlade N.B."/>
        </authorList>
    </citation>
    <scope>NUCLEOTIDE SEQUENCE</scope>
    <source>
        <tissue evidence="6">Leaves</tissue>
    </source>
</reference>
<evidence type="ECO:0000256" key="3">
    <source>
        <dbReference type="ARBA" id="ARBA00023125"/>
    </source>
</evidence>
<accession>A0A9K3HZM0</accession>
<dbReference type="Proteomes" id="UP000215914">
    <property type="component" value="Unassembled WGS sequence"/>
</dbReference>
<keyword evidence="5" id="KW-0539">Nucleus</keyword>
<dbReference type="InterPro" id="IPR015300">
    <property type="entry name" value="DNA-bd_pseudobarrel_sf"/>
</dbReference>
<dbReference type="PANTHER" id="PTHR31920">
    <property type="entry name" value="B3 DOMAIN-CONTAINING"/>
    <property type="match status" value="1"/>
</dbReference>
<dbReference type="PANTHER" id="PTHR31920:SF37">
    <property type="entry name" value="B3 DOMAIN-CONTAINING TRANSCRIPTION FACTOR VRN1"/>
    <property type="match status" value="1"/>
</dbReference>
<keyword evidence="2" id="KW-0805">Transcription regulation</keyword>
<sequence length="221" mass="24971">MVESSSSIREPSFCRIMNRSDELLMPIPSNAAAKMWGVDKGPTNVLIETDDGRTFVVFISEAKGKFFLFNVWSDVVTHLRLKTGCLVIFNPLDSTRFKVTCCVNGMSPTCFWTSLLSRSSYFTVIPECILPRSHDDTLSDLISTIHLSDKTFHVKIETVGGKVCFTNGIDVIVSLYQLEAGCYFYFTKWFGYSFHVKIFGKNGVEMNFDDVNVDELHLLIV</sequence>
<reference evidence="6" key="2">
    <citation type="submission" date="2020-06" db="EMBL/GenBank/DDBJ databases">
        <title>Helianthus annuus Genome sequencing and assembly Release 2.</title>
        <authorList>
            <person name="Gouzy J."/>
            <person name="Langlade N."/>
            <person name="Munos S."/>
        </authorList>
    </citation>
    <scope>NUCLEOTIDE SEQUENCE</scope>
    <source>
        <tissue evidence="6">Leaves</tissue>
    </source>
</reference>
<dbReference type="SUPFAM" id="SSF101936">
    <property type="entry name" value="DNA-binding pseudobarrel domain"/>
    <property type="match status" value="1"/>
</dbReference>
<dbReference type="EMBL" id="MNCJ02000325">
    <property type="protein sequence ID" value="KAF5787141.1"/>
    <property type="molecule type" value="Genomic_DNA"/>
</dbReference>
<keyword evidence="7" id="KW-1185">Reference proteome</keyword>
<gene>
    <name evidence="6" type="ORF">HanXRQr2_Chr10g0449501</name>
</gene>
<organism evidence="6 7">
    <name type="scientific">Helianthus annuus</name>
    <name type="common">Common sunflower</name>
    <dbReference type="NCBI Taxonomy" id="4232"/>
    <lineage>
        <taxon>Eukaryota</taxon>
        <taxon>Viridiplantae</taxon>
        <taxon>Streptophyta</taxon>
        <taxon>Embryophyta</taxon>
        <taxon>Tracheophyta</taxon>
        <taxon>Spermatophyta</taxon>
        <taxon>Magnoliopsida</taxon>
        <taxon>eudicotyledons</taxon>
        <taxon>Gunneridae</taxon>
        <taxon>Pentapetalae</taxon>
        <taxon>asterids</taxon>
        <taxon>campanulids</taxon>
        <taxon>Asterales</taxon>
        <taxon>Asteraceae</taxon>
        <taxon>Asteroideae</taxon>
        <taxon>Heliantheae alliance</taxon>
        <taxon>Heliantheae</taxon>
        <taxon>Helianthus</taxon>
    </lineage>
</organism>
<dbReference type="Gramene" id="mRNA:HanXRQr2_Chr10g0449501">
    <property type="protein sequence ID" value="mRNA:HanXRQr2_Chr10g0449501"/>
    <property type="gene ID" value="HanXRQr2_Chr10g0449501"/>
</dbReference>
<dbReference type="InterPro" id="IPR050655">
    <property type="entry name" value="Plant_B3_domain"/>
</dbReference>
<keyword evidence="3" id="KW-0238">DNA-binding</keyword>
<dbReference type="GO" id="GO:0003677">
    <property type="term" value="F:DNA binding"/>
    <property type="evidence" value="ECO:0007669"/>
    <property type="project" value="UniProtKB-KW"/>
</dbReference>
<evidence type="ECO:0000256" key="1">
    <source>
        <dbReference type="ARBA" id="ARBA00004123"/>
    </source>
</evidence>
<evidence type="ECO:0000256" key="5">
    <source>
        <dbReference type="ARBA" id="ARBA00023242"/>
    </source>
</evidence>
<proteinExistence type="predicted"/>
<dbReference type="GO" id="GO:0005634">
    <property type="term" value="C:nucleus"/>
    <property type="evidence" value="ECO:0007669"/>
    <property type="project" value="UniProtKB-SubCell"/>
</dbReference>
<evidence type="ECO:0000256" key="4">
    <source>
        <dbReference type="ARBA" id="ARBA00023163"/>
    </source>
</evidence>